<keyword evidence="2" id="KW-1133">Transmembrane helix</keyword>
<comment type="function">
    <text evidence="1">Telomerase is a ribonucleoprotein enzyme essential for the replication of chromosome termini in most eukaryotes. It elongates telomeres. It is a reverse transcriptase that adds simple sequence repeats to chromosome ends by copying a template sequence within the RNA component of the enzyme.</text>
</comment>
<dbReference type="GO" id="GO:0042162">
    <property type="term" value="F:telomeric DNA binding"/>
    <property type="evidence" value="ECO:0007669"/>
    <property type="project" value="TreeGrafter"/>
</dbReference>
<dbReference type="GO" id="GO:0007004">
    <property type="term" value="P:telomere maintenance via telomerase"/>
    <property type="evidence" value="ECO:0007669"/>
    <property type="project" value="TreeGrafter"/>
</dbReference>
<keyword evidence="1" id="KW-0460">Magnesium</keyword>
<keyword evidence="4" id="KW-1185">Reference proteome</keyword>
<organism evidence="3 4">
    <name type="scientific">Stephania yunnanensis</name>
    <dbReference type="NCBI Taxonomy" id="152371"/>
    <lineage>
        <taxon>Eukaryota</taxon>
        <taxon>Viridiplantae</taxon>
        <taxon>Streptophyta</taxon>
        <taxon>Embryophyta</taxon>
        <taxon>Tracheophyta</taxon>
        <taxon>Spermatophyta</taxon>
        <taxon>Magnoliopsida</taxon>
        <taxon>Ranunculales</taxon>
        <taxon>Menispermaceae</taxon>
        <taxon>Menispermoideae</taxon>
        <taxon>Cissampelideae</taxon>
        <taxon>Stephania</taxon>
    </lineage>
</organism>
<comment type="caution">
    <text evidence="3">The sequence shown here is derived from an EMBL/GenBank/DDBJ whole genome shotgun (WGS) entry which is preliminary data.</text>
</comment>
<dbReference type="AlphaFoldDB" id="A0AAP0LG63"/>
<evidence type="ECO:0000256" key="2">
    <source>
        <dbReference type="SAM" id="Phobius"/>
    </source>
</evidence>
<evidence type="ECO:0000313" key="4">
    <source>
        <dbReference type="Proteomes" id="UP001420932"/>
    </source>
</evidence>
<dbReference type="GO" id="GO:0003720">
    <property type="term" value="F:telomerase activity"/>
    <property type="evidence" value="ECO:0007669"/>
    <property type="project" value="InterPro"/>
</dbReference>
<keyword evidence="1" id="KW-0158">Chromosome</keyword>
<feature type="transmembrane region" description="Helical" evidence="2">
    <location>
        <begin position="184"/>
        <end position="203"/>
    </location>
</feature>
<comment type="catalytic activity">
    <reaction evidence="1">
        <text>DNA(n) + a 2'-deoxyribonucleoside 5'-triphosphate = DNA(n+1) + diphosphate</text>
        <dbReference type="Rhea" id="RHEA:22508"/>
        <dbReference type="Rhea" id="RHEA-COMP:17339"/>
        <dbReference type="Rhea" id="RHEA-COMP:17340"/>
        <dbReference type="ChEBI" id="CHEBI:33019"/>
        <dbReference type="ChEBI" id="CHEBI:61560"/>
        <dbReference type="ChEBI" id="CHEBI:173112"/>
        <dbReference type="EC" id="2.7.7.49"/>
    </reaction>
</comment>
<dbReference type="EC" id="2.7.7.49" evidence="1"/>
<dbReference type="GO" id="GO:0000781">
    <property type="term" value="C:chromosome, telomeric region"/>
    <property type="evidence" value="ECO:0007669"/>
    <property type="project" value="UniProtKB-SubCell"/>
</dbReference>
<dbReference type="PANTHER" id="PTHR12066:SF0">
    <property type="entry name" value="TELOMERASE REVERSE TRANSCRIPTASE"/>
    <property type="match status" value="1"/>
</dbReference>
<sequence>MGRNRKKTVRVPETLWRLFGNRARTLAETLCSLLPPLPPPSPMKCGCRDGQICLACVGNEDAMSSLLRPDDPSDYRTLLNRCFVVVSENAPPLTGFSFVNRLSQHELISLQRSCDLRGDNSSRKNFYEPRENAEDPKYAQHGNDDAIRVCNDVSVKHTQSSHVVDLLITSAWCHLLRRTQKLNLWNLFCALLVIGLCIMEKPVNQL</sequence>
<evidence type="ECO:0000256" key="1">
    <source>
        <dbReference type="RuleBase" id="RU365061"/>
    </source>
</evidence>
<name>A0AAP0LG63_9MAGN</name>
<dbReference type="GO" id="GO:0070034">
    <property type="term" value="F:telomerase RNA binding"/>
    <property type="evidence" value="ECO:0007669"/>
    <property type="project" value="TreeGrafter"/>
</dbReference>
<keyword evidence="2" id="KW-0812">Transmembrane</keyword>
<keyword evidence="1" id="KW-0548">Nucleotidyltransferase</keyword>
<keyword evidence="1" id="KW-0808">Transferase</keyword>
<dbReference type="EMBL" id="JBBNAF010000001">
    <property type="protein sequence ID" value="KAK9169547.1"/>
    <property type="molecule type" value="Genomic_DNA"/>
</dbReference>
<dbReference type="Proteomes" id="UP001420932">
    <property type="component" value="Unassembled WGS sequence"/>
</dbReference>
<keyword evidence="2" id="KW-0472">Membrane</keyword>
<dbReference type="PANTHER" id="PTHR12066">
    <property type="entry name" value="TELOMERASE REVERSE TRANSCRIPTASE"/>
    <property type="match status" value="1"/>
</dbReference>
<keyword evidence="1" id="KW-0539">Nucleus</keyword>
<dbReference type="GO" id="GO:0046872">
    <property type="term" value="F:metal ion binding"/>
    <property type="evidence" value="ECO:0007669"/>
    <property type="project" value="UniProtKB-KW"/>
</dbReference>
<dbReference type="InterPro" id="IPR003545">
    <property type="entry name" value="Telomerase_RT"/>
</dbReference>
<keyword evidence="1" id="KW-0479">Metal-binding</keyword>
<proteinExistence type="inferred from homology"/>
<reference evidence="3 4" key="1">
    <citation type="submission" date="2024-01" db="EMBL/GenBank/DDBJ databases">
        <title>Genome assemblies of Stephania.</title>
        <authorList>
            <person name="Yang L."/>
        </authorList>
    </citation>
    <scope>NUCLEOTIDE SEQUENCE [LARGE SCALE GENOMIC DNA]</scope>
    <source>
        <strain evidence="3">YNDBR</strain>
        <tissue evidence="3">Leaf</tissue>
    </source>
</reference>
<keyword evidence="1" id="KW-0695">RNA-directed DNA polymerase</keyword>
<evidence type="ECO:0000313" key="3">
    <source>
        <dbReference type="EMBL" id="KAK9169547.1"/>
    </source>
</evidence>
<accession>A0AAP0LG63</accession>
<comment type="similarity">
    <text evidence="1">Belongs to the reverse transcriptase family. Telomerase subfamily.</text>
</comment>
<keyword evidence="1" id="KW-0779">Telomere</keyword>
<dbReference type="GO" id="GO:0000333">
    <property type="term" value="C:telomerase catalytic core complex"/>
    <property type="evidence" value="ECO:0007669"/>
    <property type="project" value="TreeGrafter"/>
</dbReference>
<protein>
    <recommendedName>
        <fullName evidence="1">Telomerase reverse transcriptase</fullName>
        <ecNumber evidence="1">2.7.7.49</ecNumber>
    </recommendedName>
    <alternativeName>
        <fullName evidence="1">Telomerase catalytic subunit</fullName>
    </alternativeName>
</protein>
<comment type="subcellular location">
    <subcellularLocation>
        <location evidence="1">Nucleus</location>
    </subcellularLocation>
    <subcellularLocation>
        <location evidence="1">Chromosome</location>
        <location evidence="1">Telomere</location>
    </subcellularLocation>
</comment>
<gene>
    <name evidence="3" type="ORF">Syun_001687</name>
</gene>